<dbReference type="RefSeq" id="WP_185793643.1">
    <property type="nucleotide sequence ID" value="NZ_JACMYH010000001.1"/>
</dbReference>
<dbReference type="EMBL" id="JACMYH010000001">
    <property type="protein sequence ID" value="MBC2677715.1"/>
    <property type="molecule type" value="Genomic_DNA"/>
</dbReference>
<accession>A0A7X1KST7</accession>
<comment type="caution">
    <text evidence="1">The sequence shown here is derived from an EMBL/GenBank/DDBJ whole genome shotgun (WGS) entry which is preliminary data.</text>
</comment>
<dbReference type="AlphaFoldDB" id="A0A7X1KST7"/>
<sequence>MNAAERTIAAAEHERRWRTFTARPLHNVHRARLQACFDNLDLPAATLDAMLAQPRLRERLTRMLERRFALQPLEALHAPAAEDVPVATLDSAQLRQLARRCGVVFWAEALVREIRAPAVRALREHFGDALFELALAEHALACPLASHELPASLEELDAVVERDGQACVNAWLAEQPRALAAWYRLKIDDPAAATPITPRIEQYGPMIVRRVVRSDPPTQGGMHE</sequence>
<dbReference type="Proteomes" id="UP000546173">
    <property type="component" value="Unassembled WGS sequence"/>
</dbReference>
<reference evidence="1 2" key="1">
    <citation type="submission" date="2020-08" db="EMBL/GenBank/DDBJ databases">
        <title>Pseudomonas sp. nov.</title>
        <authorList>
            <person name="Gieschler S."/>
            <person name="Fiedler G."/>
            <person name="Brinks E."/>
            <person name="Boehnlein C."/>
            <person name="Franz C.M.A.P."/>
            <person name="Kabisch J."/>
        </authorList>
    </citation>
    <scope>NUCLEOTIDE SEQUENCE [LARGE SCALE GENOMIC DNA]</scope>
    <source>
        <strain evidence="1 2">MBT-2</strain>
    </source>
</reference>
<protein>
    <submittedName>
        <fullName evidence="1">Type III secretion protein</fullName>
    </submittedName>
</protein>
<keyword evidence="2" id="KW-1185">Reference proteome</keyword>
<organism evidence="1 2">
    <name type="scientific">Pseudomonas baltica</name>
    <dbReference type="NCBI Taxonomy" id="2762576"/>
    <lineage>
        <taxon>Bacteria</taxon>
        <taxon>Pseudomonadati</taxon>
        <taxon>Pseudomonadota</taxon>
        <taxon>Gammaproteobacteria</taxon>
        <taxon>Pseudomonadales</taxon>
        <taxon>Pseudomonadaceae</taxon>
        <taxon>Pseudomonas</taxon>
    </lineage>
</organism>
<name>A0A7X1KST7_9PSED</name>
<evidence type="ECO:0000313" key="1">
    <source>
        <dbReference type="EMBL" id="MBC2677715.1"/>
    </source>
</evidence>
<evidence type="ECO:0000313" key="2">
    <source>
        <dbReference type="Proteomes" id="UP000546173"/>
    </source>
</evidence>
<gene>
    <name evidence="1" type="ORF">H7993_04845</name>
</gene>
<proteinExistence type="predicted"/>